<reference evidence="1 2" key="1">
    <citation type="journal article" date="2015" name="Nat. Commun.">
        <title>Outbred genome sequencing and CRISPR/Cas9 gene editing in butterflies.</title>
        <authorList>
            <person name="Li X."/>
            <person name="Fan D."/>
            <person name="Zhang W."/>
            <person name="Liu G."/>
            <person name="Zhang L."/>
            <person name="Zhao L."/>
            <person name="Fang X."/>
            <person name="Chen L."/>
            <person name="Dong Y."/>
            <person name="Chen Y."/>
            <person name="Ding Y."/>
            <person name="Zhao R."/>
            <person name="Feng M."/>
            <person name="Zhu Y."/>
            <person name="Feng Y."/>
            <person name="Jiang X."/>
            <person name="Zhu D."/>
            <person name="Xiang H."/>
            <person name="Feng X."/>
            <person name="Li S."/>
            <person name="Wang J."/>
            <person name="Zhang G."/>
            <person name="Kronforst M.R."/>
            <person name="Wang W."/>
        </authorList>
    </citation>
    <scope>NUCLEOTIDE SEQUENCE [LARGE SCALE GENOMIC DNA]</scope>
    <source>
        <strain evidence="1">Ya'a_city_454_Px</strain>
        <tissue evidence="1">Whole body</tissue>
    </source>
</reference>
<keyword evidence="2" id="KW-1185">Reference proteome</keyword>
<gene>
    <name evidence="1" type="ORF">RR46_08706</name>
</gene>
<dbReference type="EMBL" id="KQ459324">
    <property type="protein sequence ID" value="KPJ01669.1"/>
    <property type="molecule type" value="Genomic_DNA"/>
</dbReference>
<dbReference type="Proteomes" id="UP000053268">
    <property type="component" value="Unassembled WGS sequence"/>
</dbReference>
<organism evidence="1 2">
    <name type="scientific">Papilio xuthus</name>
    <name type="common">Asian swallowtail butterfly</name>
    <dbReference type="NCBI Taxonomy" id="66420"/>
    <lineage>
        <taxon>Eukaryota</taxon>
        <taxon>Metazoa</taxon>
        <taxon>Ecdysozoa</taxon>
        <taxon>Arthropoda</taxon>
        <taxon>Hexapoda</taxon>
        <taxon>Insecta</taxon>
        <taxon>Pterygota</taxon>
        <taxon>Neoptera</taxon>
        <taxon>Endopterygota</taxon>
        <taxon>Lepidoptera</taxon>
        <taxon>Glossata</taxon>
        <taxon>Ditrysia</taxon>
        <taxon>Papilionoidea</taxon>
        <taxon>Papilionidae</taxon>
        <taxon>Papilioninae</taxon>
        <taxon>Papilio</taxon>
    </lineage>
</organism>
<sequence length="146" mass="15628">MLAFEKLRARAWRHTRAFCNNLANPLASPAPRLPQPYRSRQLTQSVPLASRNLPASFFNAAACGAGGAGGPGGPGAPGCGLELYEYDPWHQPYGYARDYQHVGYGGLLLGRGGLHAQYKPVEWGAQHAHLDPAACAPYSYPAVPGQ</sequence>
<dbReference type="AlphaFoldDB" id="A0A194Q8E7"/>
<accession>A0A194Q8E7</accession>
<protein>
    <submittedName>
        <fullName evidence="1">Uncharacterized protein</fullName>
    </submittedName>
</protein>
<evidence type="ECO:0000313" key="2">
    <source>
        <dbReference type="Proteomes" id="UP000053268"/>
    </source>
</evidence>
<name>A0A194Q8E7_PAPXU</name>
<proteinExistence type="predicted"/>
<evidence type="ECO:0000313" key="1">
    <source>
        <dbReference type="EMBL" id="KPJ01669.1"/>
    </source>
</evidence>